<dbReference type="Proteomes" id="UP001519344">
    <property type="component" value="Unassembled WGS sequence"/>
</dbReference>
<dbReference type="RefSeq" id="WP_240160067.1">
    <property type="nucleotide sequence ID" value="NZ_JAAOZR010000094.1"/>
</dbReference>
<name>A0ABS4I7T6_9BACL</name>
<dbReference type="InterPro" id="IPR049785">
    <property type="entry name" value="GT-D-like_firm"/>
</dbReference>
<sequence>MLPLQKKQRDAKRKGYMISFSSGNSKGSRKRKFRSAAAKKLRKRSKSKRLKVVYVRPPVTQSLQEGLPTYNSGFDHGYDKGFGKGFLDGKHAGGDAFVDKCLPDYQILPEVSIEQIIAVGVEHLRPQILHLVTAQDLGERIIAALNNRTPFSLVRLGDGELLTLAQETVMSIEQIKEDGPFLPYAGVEVPDLEVKGELLAAVRGATIVGIPKLRVRNFQPLAFAVFKLENIDYHQLTLTDSLVNYYIYQTGYLSRITQGRRVLLVGNLAPQLGDVLRQHHVEIVGEISPVHGVKDIPRIKSAIEQHEFDIALVSAGISAVIISEWIASALGKVAIDFGHLADAIVKGEAPYR</sequence>
<feature type="domain" description="GT-D fold-like" evidence="2">
    <location>
        <begin position="133"/>
        <end position="344"/>
    </location>
</feature>
<dbReference type="Pfam" id="PF22882">
    <property type="entry name" value="GT-D-like"/>
    <property type="match status" value="1"/>
</dbReference>
<accession>A0ABS4I7T6</accession>
<reference evidence="3 4" key="1">
    <citation type="submission" date="2021-03" db="EMBL/GenBank/DDBJ databases">
        <title>Genomic Encyclopedia of Type Strains, Phase IV (KMG-IV): sequencing the most valuable type-strain genomes for metagenomic binning, comparative biology and taxonomic classification.</title>
        <authorList>
            <person name="Goeker M."/>
        </authorList>
    </citation>
    <scope>NUCLEOTIDE SEQUENCE [LARGE SCALE GENOMIC DNA]</scope>
    <source>
        <strain evidence="3 4">DSM 24950</strain>
    </source>
</reference>
<organism evidence="3 4">
    <name type="scientific">Paenibacillus aceris</name>
    <dbReference type="NCBI Taxonomy" id="869555"/>
    <lineage>
        <taxon>Bacteria</taxon>
        <taxon>Bacillati</taxon>
        <taxon>Bacillota</taxon>
        <taxon>Bacilli</taxon>
        <taxon>Bacillales</taxon>
        <taxon>Paenibacillaceae</taxon>
        <taxon>Paenibacillus</taxon>
    </lineage>
</organism>
<evidence type="ECO:0000313" key="3">
    <source>
        <dbReference type="EMBL" id="MBP1966992.1"/>
    </source>
</evidence>
<protein>
    <recommendedName>
        <fullName evidence="2">GT-D fold-like domain-containing protein</fullName>
    </recommendedName>
</protein>
<evidence type="ECO:0000256" key="1">
    <source>
        <dbReference type="SAM" id="MobiDB-lite"/>
    </source>
</evidence>
<dbReference type="NCBIfam" id="NF040628">
    <property type="entry name" value="GT-D_rel"/>
    <property type="match status" value="1"/>
</dbReference>
<keyword evidence="4" id="KW-1185">Reference proteome</keyword>
<feature type="region of interest" description="Disordered" evidence="1">
    <location>
        <begin position="1"/>
        <end position="44"/>
    </location>
</feature>
<evidence type="ECO:0000259" key="2">
    <source>
        <dbReference type="Pfam" id="PF22882"/>
    </source>
</evidence>
<dbReference type="InterPro" id="IPR055171">
    <property type="entry name" value="GT-D-like"/>
</dbReference>
<dbReference type="EMBL" id="JAGGKV010000027">
    <property type="protein sequence ID" value="MBP1966992.1"/>
    <property type="molecule type" value="Genomic_DNA"/>
</dbReference>
<feature type="compositionally biased region" description="Basic residues" evidence="1">
    <location>
        <begin position="27"/>
        <end position="44"/>
    </location>
</feature>
<proteinExistence type="predicted"/>
<comment type="caution">
    <text evidence="3">The sequence shown here is derived from an EMBL/GenBank/DDBJ whole genome shotgun (WGS) entry which is preliminary data.</text>
</comment>
<gene>
    <name evidence="3" type="ORF">J2Z65_006253</name>
</gene>
<evidence type="ECO:0000313" key="4">
    <source>
        <dbReference type="Proteomes" id="UP001519344"/>
    </source>
</evidence>